<dbReference type="InterPro" id="IPR025662">
    <property type="entry name" value="Sigma_54_int_dom_ATP-bd_1"/>
</dbReference>
<dbReference type="InterPro" id="IPR009057">
    <property type="entry name" value="Homeodomain-like_sf"/>
</dbReference>
<dbReference type="SUPFAM" id="SSF46689">
    <property type="entry name" value="Homeodomain-like"/>
    <property type="match status" value="1"/>
</dbReference>
<evidence type="ECO:0000256" key="2">
    <source>
        <dbReference type="ARBA" id="ARBA00022840"/>
    </source>
</evidence>
<dbReference type="RefSeq" id="WP_057628112.1">
    <property type="nucleotide sequence ID" value="NZ_LDJJ01000026.1"/>
</dbReference>
<dbReference type="PROSITE" id="PS00675">
    <property type="entry name" value="SIGMA54_INTERACT_1"/>
    <property type="match status" value="1"/>
</dbReference>
<organism evidence="7 8">
    <name type="scientific">Stenotrophomonas terrae</name>
    <dbReference type="NCBI Taxonomy" id="405446"/>
    <lineage>
        <taxon>Bacteria</taxon>
        <taxon>Pseudomonadati</taxon>
        <taxon>Pseudomonadota</taxon>
        <taxon>Gammaproteobacteria</taxon>
        <taxon>Lysobacterales</taxon>
        <taxon>Lysobacteraceae</taxon>
        <taxon>Stenotrophomonas</taxon>
    </lineage>
</organism>
<dbReference type="PRINTS" id="PR01590">
    <property type="entry name" value="HTHFIS"/>
</dbReference>
<keyword evidence="1" id="KW-0547">Nucleotide-binding</keyword>
<dbReference type="InterPro" id="IPR010518">
    <property type="entry name" value="FleQ"/>
</dbReference>
<dbReference type="GO" id="GO:0043565">
    <property type="term" value="F:sequence-specific DNA binding"/>
    <property type="evidence" value="ECO:0007669"/>
    <property type="project" value="InterPro"/>
</dbReference>
<dbReference type="EMBL" id="LDJJ01000026">
    <property type="protein sequence ID" value="KRG67932.1"/>
    <property type="molecule type" value="Genomic_DNA"/>
</dbReference>
<dbReference type="Proteomes" id="UP000051863">
    <property type="component" value="Unassembled WGS sequence"/>
</dbReference>
<dbReference type="Pfam" id="PF25601">
    <property type="entry name" value="AAA_lid_14"/>
    <property type="match status" value="1"/>
</dbReference>
<name>A0A0R0CDV7_9GAMM</name>
<dbReference type="PANTHER" id="PTHR32071:SF117">
    <property type="entry name" value="PTS-DEPENDENT DIHYDROXYACETONE KINASE OPERON REGULATORY PROTEIN-RELATED"/>
    <property type="match status" value="1"/>
</dbReference>
<dbReference type="InterPro" id="IPR025943">
    <property type="entry name" value="Sigma_54_int_dom_ATP-bd_2"/>
</dbReference>
<dbReference type="Gene3D" id="1.10.8.60">
    <property type="match status" value="1"/>
</dbReference>
<dbReference type="PROSITE" id="PS00688">
    <property type="entry name" value="SIGMA54_INTERACT_3"/>
    <property type="match status" value="1"/>
</dbReference>
<proteinExistence type="predicted"/>
<protein>
    <submittedName>
        <fullName evidence="7">Fis family transcriptional regulator</fullName>
    </submittedName>
</protein>
<comment type="caution">
    <text evidence="7">The sequence shown here is derived from an EMBL/GenBank/DDBJ whole genome shotgun (WGS) entry which is preliminary data.</text>
</comment>
<keyword evidence="2" id="KW-0067">ATP-binding</keyword>
<dbReference type="AlphaFoldDB" id="A0A0R0CDV7"/>
<dbReference type="OrthoDB" id="9804019at2"/>
<evidence type="ECO:0000313" key="7">
    <source>
        <dbReference type="EMBL" id="KRG67932.1"/>
    </source>
</evidence>
<dbReference type="CDD" id="cd00009">
    <property type="entry name" value="AAA"/>
    <property type="match status" value="1"/>
</dbReference>
<keyword evidence="8" id="KW-1185">Reference proteome</keyword>
<sequence length="495" mass="54310">MSESRILVIDADGVRAERTLALLEFMDFNPRWVSDAQDIDVSRHRSNDWMAVVVGTLEDADRAAGFFTWLAGTSLPPPILLAEGDPLAFSRHYGLHEANVWPLEQPMRHAQMEALLRRASLKRLDAEHQAGNTDDSGPTGHSPAVVELRQLIDQVSNFDTTVLVLGESGTGKEVVSRAIHQRSPRRDGPFIAINCGAIPADLLESELFGHEKGAFTGALSARKGRFEMAEGGTLLLDEIGDMSLPMQVKLLRVLQERSFERVGGNQTIRCNVRVIAATHRNLESSITDGKFREDLFYRLNVFPIDVPALRERASDLPELVETIAAQLSRTGRGEVRFAPEALQALAGYAWPGNVRELTNLVERLAVLHPGGTVRLQDLPSRYRGDKAILAAASAEDERPLLFGKQPAAAEASANTVAGLINKIAAPEVTSQLPNEGMDLRDHMANIELTLINEALERTQGVVAHAAQLLGLRRTTLVEKLRKYGIERDSVETASQ</sequence>
<accession>A0A0R0CDV7</accession>
<feature type="domain" description="Sigma-54 factor interaction" evidence="6">
    <location>
        <begin position="138"/>
        <end position="366"/>
    </location>
</feature>
<dbReference type="InterPro" id="IPR003593">
    <property type="entry name" value="AAA+_ATPase"/>
</dbReference>
<dbReference type="FunFam" id="3.40.50.300:FF:000006">
    <property type="entry name" value="DNA-binding transcriptional regulator NtrC"/>
    <property type="match status" value="1"/>
</dbReference>
<dbReference type="InterPro" id="IPR058031">
    <property type="entry name" value="AAA_lid_NorR"/>
</dbReference>
<dbReference type="SUPFAM" id="SSF52540">
    <property type="entry name" value="P-loop containing nucleoside triphosphate hydrolases"/>
    <property type="match status" value="1"/>
</dbReference>
<dbReference type="GO" id="GO:0005524">
    <property type="term" value="F:ATP binding"/>
    <property type="evidence" value="ECO:0007669"/>
    <property type="project" value="UniProtKB-KW"/>
</dbReference>
<dbReference type="Pfam" id="PF02954">
    <property type="entry name" value="HTH_8"/>
    <property type="match status" value="1"/>
</dbReference>
<dbReference type="PROSITE" id="PS50045">
    <property type="entry name" value="SIGMA54_INTERACT_4"/>
    <property type="match status" value="1"/>
</dbReference>
<evidence type="ECO:0000256" key="4">
    <source>
        <dbReference type="ARBA" id="ARBA00023125"/>
    </source>
</evidence>
<keyword evidence="4" id="KW-0238">DNA-binding</keyword>
<dbReference type="InterPro" id="IPR027417">
    <property type="entry name" value="P-loop_NTPase"/>
</dbReference>
<dbReference type="PANTHER" id="PTHR32071">
    <property type="entry name" value="TRANSCRIPTIONAL REGULATORY PROTEIN"/>
    <property type="match status" value="1"/>
</dbReference>
<evidence type="ECO:0000313" key="8">
    <source>
        <dbReference type="Proteomes" id="UP000051863"/>
    </source>
</evidence>
<dbReference type="PATRIC" id="fig|405446.3.peg.1041"/>
<dbReference type="InterPro" id="IPR025944">
    <property type="entry name" value="Sigma_54_int_dom_CS"/>
</dbReference>
<dbReference type="InterPro" id="IPR002197">
    <property type="entry name" value="HTH_Fis"/>
</dbReference>
<dbReference type="Gene3D" id="3.40.50.300">
    <property type="entry name" value="P-loop containing nucleotide triphosphate hydrolases"/>
    <property type="match status" value="1"/>
</dbReference>
<dbReference type="Gene3D" id="1.10.10.60">
    <property type="entry name" value="Homeodomain-like"/>
    <property type="match status" value="1"/>
</dbReference>
<dbReference type="SMART" id="SM00382">
    <property type="entry name" value="AAA"/>
    <property type="match status" value="1"/>
</dbReference>
<gene>
    <name evidence="7" type="ORF">ABB27_07965</name>
</gene>
<dbReference type="Pfam" id="PF00158">
    <property type="entry name" value="Sigma54_activat"/>
    <property type="match status" value="1"/>
</dbReference>
<dbReference type="GO" id="GO:0006355">
    <property type="term" value="P:regulation of DNA-templated transcription"/>
    <property type="evidence" value="ECO:0007669"/>
    <property type="project" value="InterPro"/>
</dbReference>
<keyword evidence="5" id="KW-0804">Transcription</keyword>
<reference evidence="7 8" key="1">
    <citation type="submission" date="2015-05" db="EMBL/GenBank/DDBJ databases">
        <title>Genome sequencing and analysis of members of genus Stenotrophomonas.</title>
        <authorList>
            <person name="Patil P.P."/>
            <person name="Midha S."/>
            <person name="Patil P.B."/>
        </authorList>
    </citation>
    <scope>NUCLEOTIDE SEQUENCE [LARGE SCALE GENOMIC DNA]</scope>
    <source>
        <strain evidence="7 8">DSM 18941</strain>
    </source>
</reference>
<dbReference type="Pfam" id="PF06490">
    <property type="entry name" value="FleQ"/>
    <property type="match status" value="1"/>
</dbReference>
<evidence type="ECO:0000256" key="1">
    <source>
        <dbReference type="ARBA" id="ARBA00022741"/>
    </source>
</evidence>
<evidence type="ECO:0000259" key="6">
    <source>
        <dbReference type="PROSITE" id="PS50045"/>
    </source>
</evidence>
<dbReference type="PROSITE" id="PS00676">
    <property type="entry name" value="SIGMA54_INTERACT_2"/>
    <property type="match status" value="1"/>
</dbReference>
<dbReference type="InterPro" id="IPR002078">
    <property type="entry name" value="Sigma_54_int"/>
</dbReference>
<evidence type="ECO:0000256" key="5">
    <source>
        <dbReference type="ARBA" id="ARBA00023163"/>
    </source>
</evidence>
<evidence type="ECO:0000256" key="3">
    <source>
        <dbReference type="ARBA" id="ARBA00023015"/>
    </source>
</evidence>
<keyword evidence="3" id="KW-0805">Transcription regulation</keyword>